<dbReference type="AlphaFoldDB" id="A0A210QRW5"/>
<dbReference type="PANTHER" id="PTHR43157:SF31">
    <property type="entry name" value="PHOSPHATIDYLINOSITOL-GLYCAN BIOSYNTHESIS CLASS F PROTEIN"/>
    <property type="match status" value="1"/>
</dbReference>
<dbReference type="PANTHER" id="PTHR43157">
    <property type="entry name" value="PHOSPHATIDYLINOSITOL-GLYCAN BIOSYNTHESIS CLASS F PROTEIN-RELATED"/>
    <property type="match status" value="1"/>
</dbReference>
<proteinExistence type="predicted"/>
<name>A0A210QRW5_MIZYE</name>
<accession>A0A210QRW5</accession>
<dbReference type="InterPro" id="IPR002347">
    <property type="entry name" value="SDR_fam"/>
</dbReference>
<evidence type="ECO:0000313" key="2">
    <source>
        <dbReference type="EMBL" id="OWF51449.1"/>
    </source>
</evidence>
<protein>
    <submittedName>
        <fullName evidence="2">Retinol dehydrogenase 13</fullName>
    </submittedName>
</protein>
<dbReference type="CDD" id="cd05327">
    <property type="entry name" value="retinol-DH_like_SDR_c_like"/>
    <property type="match status" value="1"/>
</dbReference>
<reference evidence="2 3" key="1">
    <citation type="journal article" date="2017" name="Nat. Ecol. Evol.">
        <title>Scallop genome provides insights into evolution of bilaterian karyotype and development.</title>
        <authorList>
            <person name="Wang S."/>
            <person name="Zhang J."/>
            <person name="Jiao W."/>
            <person name="Li J."/>
            <person name="Xun X."/>
            <person name="Sun Y."/>
            <person name="Guo X."/>
            <person name="Huan P."/>
            <person name="Dong B."/>
            <person name="Zhang L."/>
            <person name="Hu X."/>
            <person name="Sun X."/>
            <person name="Wang J."/>
            <person name="Zhao C."/>
            <person name="Wang Y."/>
            <person name="Wang D."/>
            <person name="Huang X."/>
            <person name="Wang R."/>
            <person name="Lv J."/>
            <person name="Li Y."/>
            <person name="Zhang Z."/>
            <person name="Liu B."/>
            <person name="Lu W."/>
            <person name="Hui Y."/>
            <person name="Liang J."/>
            <person name="Zhou Z."/>
            <person name="Hou R."/>
            <person name="Li X."/>
            <person name="Liu Y."/>
            <person name="Li H."/>
            <person name="Ning X."/>
            <person name="Lin Y."/>
            <person name="Zhao L."/>
            <person name="Xing Q."/>
            <person name="Dou J."/>
            <person name="Li Y."/>
            <person name="Mao J."/>
            <person name="Guo H."/>
            <person name="Dou H."/>
            <person name="Li T."/>
            <person name="Mu C."/>
            <person name="Jiang W."/>
            <person name="Fu Q."/>
            <person name="Fu X."/>
            <person name="Miao Y."/>
            <person name="Liu J."/>
            <person name="Yu Q."/>
            <person name="Li R."/>
            <person name="Liao H."/>
            <person name="Li X."/>
            <person name="Kong Y."/>
            <person name="Jiang Z."/>
            <person name="Chourrout D."/>
            <person name="Li R."/>
            <person name="Bao Z."/>
        </authorList>
    </citation>
    <scope>NUCLEOTIDE SEQUENCE [LARGE SCALE GENOMIC DNA]</scope>
    <source>
        <strain evidence="2 3">PY_sf001</strain>
    </source>
</reference>
<sequence length="339" mass="37757">MVKKMTIPGMGDMPDPEWIFESWWPIIFGVTIGSLYAFRQYMRGARCLSEAKLEGKVAIVTGAGSGLGKFIAEDLASRGARVYLACHTSEQTKTAVESIKEKYKKANVVGLVCDLASFKSIEEFVSSYRKKEETLDLLIHNAGVMMCPLVQTEDKFETHFQVNYLGPFLLTHLLLPLLKKVEGSRIVCQTAPAYSLGKIDFDDVNYTEREYVTSKAYSQSKLALVLFSLALSRQGLVVNCALPGIANTKIYRHLPFQKNSVLAISFAPIVWFLMKSTEDGAQTGLYCALTEHAGKVSGKLFKECAAIEVEENARDEELQDKLFAQSLKWIGKDKFGEES</sequence>
<evidence type="ECO:0000256" key="1">
    <source>
        <dbReference type="ARBA" id="ARBA00023002"/>
    </source>
</evidence>
<dbReference type="EMBL" id="NEDP02002257">
    <property type="protein sequence ID" value="OWF51449.1"/>
    <property type="molecule type" value="Genomic_DNA"/>
</dbReference>
<comment type="caution">
    <text evidence="2">The sequence shown here is derived from an EMBL/GenBank/DDBJ whole genome shotgun (WGS) entry which is preliminary data.</text>
</comment>
<dbReference type="InterPro" id="IPR020904">
    <property type="entry name" value="Sc_DH/Rdtase_CS"/>
</dbReference>
<dbReference type="GO" id="GO:0016491">
    <property type="term" value="F:oxidoreductase activity"/>
    <property type="evidence" value="ECO:0007669"/>
    <property type="project" value="UniProtKB-KW"/>
</dbReference>
<dbReference type="PRINTS" id="PR00081">
    <property type="entry name" value="GDHRDH"/>
</dbReference>
<dbReference type="Proteomes" id="UP000242188">
    <property type="component" value="Unassembled WGS sequence"/>
</dbReference>
<keyword evidence="1" id="KW-0560">Oxidoreductase</keyword>
<dbReference type="STRING" id="6573.A0A210QRW5"/>
<dbReference type="InterPro" id="IPR036291">
    <property type="entry name" value="NAD(P)-bd_dom_sf"/>
</dbReference>
<dbReference type="OrthoDB" id="191139at2759"/>
<dbReference type="SUPFAM" id="SSF51735">
    <property type="entry name" value="NAD(P)-binding Rossmann-fold domains"/>
    <property type="match status" value="1"/>
</dbReference>
<dbReference type="PROSITE" id="PS00061">
    <property type="entry name" value="ADH_SHORT"/>
    <property type="match status" value="1"/>
</dbReference>
<gene>
    <name evidence="2" type="ORF">KP79_PYT09626</name>
</gene>
<evidence type="ECO:0000313" key="3">
    <source>
        <dbReference type="Proteomes" id="UP000242188"/>
    </source>
</evidence>
<dbReference type="Pfam" id="PF00106">
    <property type="entry name" value="adh_short"/>
    <property type="match status" value="1"/>
</dbReference>
<organism evidence="2 3">
    <name type="scientific">Mizuhopecten yessoensis</name>
    <name type="common">Japanese scallop</name>
    <name type="synonym">Patinopecten yessoensis</name>
    <dbReference type="NCBI Taxonomy" id="6573"/>
    <lineage>
        <taxon>Eukaryota</taxon>
        <taxon>Metazoa</taxon>
        <taxon>Spiralia</taxon>
        <taxon>Lophotrochozoa</taxon>
        <taxon>Mollusca</taxon>
        <taxon>Bivalvia</taxon>
        <taxon>Autobranchia</taxon>
        <taxon>Pteriomorphia</taxon>
        <taxon>Pectinida</taxon>
        <taxon>Pectinoidea</taxon>
        <taxon>Pectinidae</taxon>
        <taxon>Mizuhopecten</taxon>
    </lineage>
</organism>
<dbReference type="Gene3D" id="3.40.50.720">
    <property type="entry name" value="NAD(P)-binding Rossmann-like Domain"/>
    <property type="match status" value="1"/>
</dbReference>
<keyword evidence="3" id="KW-1185">Reference proteome</keyword>